<dbReference type="AlphaFoldDB" id="A0A9N9DBX8"/>
<comment type="caution">
    <text evidence="1">The sequence shown here is derived from an EMBL/GenBank/DDBJ whole genome shotgun (WGS) entry which is preliminary data.</text>
</comment>
<organism evidence="1 2">
    <name type="scientific">Dentiscutata erythropus</name>
    <dbReference type="NCBI Taxonomy" id="1348616"/>
    <lineage>
        <taxon>Eukaryota</taxon>
        <taxon>Fungi</taxon>
        <taxon>Fungi incertae sedis</taxon>
        <taxon>Mucoromycota</taxon>
        <taxon>Glomeromycotina</taxon>
        <taxon>Glomeromycetes</taxon>
        <taxon>Diversisporales</taxon>
        <taxon>Gigasporaceae</taxon>
        <taxon>Dentiscutata</taxon>
    </lineage>
</organism>
<dbReference type="OrthoDB" id="10419170at2759"/>
<keyword evidence="2" id="KW-1185">Reference proteome</keyword>
<dbReference type="EMBL" id="CAJVPY010005109">
    <property type="protein sequence ID" value="CAG8635695.1"/>
    <property type="molecule type" value="Genomic_DNA"/>
</dbReference>
<proteinExistence type="predicted"/>
<dbReference type="Proteomes" id="UP000789405">
    <property type="component" value="Unassembled WGS sequence"/>
</dbReference>
<accession>A0A9N9DBX8</accession>
<name>A0A9N9DBX8_9GLOM</name>
<sequence length="73" mass="8508">MSSLKCQRLKSSLEFQDTNNIDFENSFYSSLYICLFFDKELCDAIDIFDKDDFENFLNNLEAGIDMAINSLDK</sequence>
<gene>
    <name evidence="1" type="ORF">DERYTH_LOCUS9383</name>
</gene>
<protein>
    <submittedName>
        <fullName evidence="1">17435_t:CDS:1</fullName>
    </submittedName>
</protein>
<evidence type="ECO:0000313" key="1">
    <source>
        <dbReference type="EMBL" id="CAG8635695.1"/>
    </source>
</evidence>
<reference evidence="1" key="1">
    <citation type="submission" date="2021-06" db="EMBL/GenBank/DDBJ databases">
        <authorList>
            <person name="Kallberg Y."/>
            <person name="Tangrot J."/>
            <person name="Rosling A."/>
        </authorList>
    </citation>
    <scope>NUCLEOTIDE SEQUENCE</scope>
    <source>
        <strain evidence="1">MA453B</strain>
    </source>
</reference>
<evidence type="ECO:0000313" key="2">
    <source>
        <dbReference type="Proteomes" id="UP000789405"/>
    </source>
</evidence>